<comment type="function">
    <text evidence="25">Serine/threonine protein kinase which activates checkpoint signaling upon double strand breaks (DSBs), apoptosis and genotoxic stresses such as ionizing ultraviolet A light (UVA), thereby acting as a DNA damage sensor. Recognizes the substrate consensus sequence [ST]-Q. Phosphorylates 'Ser-139' of histone variant H2AX at double strand breaks (DSBs), thereby regulating DNA damage response mechanism. Also plays a role in pre-B cell allelic exclusion, a process leading to expression of a single immunoglobulin heavy chain allele to enforce clonality and monospecific recognition by the B-cell antigen receptor (BCR) expressed on individual B-lymphocytes. After the introduction of DNA breaks by the RAG complex on one immunoglobulin allele, acts by mediating a repositioning of the second allele to pericentromeric heterochromatin, preventing accessibility to the RAG complex and recombination of the second allele. Also involved in signal transduction and cell cycle control. May function as a tumor suppressor. Necessary for activation of ABL1 and SAPK. Phosphorylates DYRK2, CHEK2, p53/TP53, FANCD2, NFKBIA, BRCA1, CTIP, nibrin (NBN), TERF1, RAD9, UBQLN4 and DCLRE1C. May play a role in vesicle and/or protein transport. Could play a role in T-cell development, gonad and neurological function. Binds DNA ends. Plays a role in replication-dependent histone mRNA degradation. Phosphorylation of DYRK2 in nucleus in response to genotoxic stress prevents its MDM2-mediated ubiquitination and subsequent proteasome degradation. Phosphorylates ATF2 which stimulates its function in DNA damage response. Phosphorylates ERCC6 which is essential for its chromatin remodeling activity at DNA double-strand breaks.</text>
</comment>
<evidence type="ECO:0000256" key="15">
    <source>
        <dbReference type="ARBA" id="ARBA00022990"/>
    </source>
</evidence>
<dbReference type="SMART" id="SM01342">
    <property type="entry name" value="TAN"/>
    <property type="match status" value="1"/>
</dbReference>
<dbReference type="InterPro" id="IPR036940">
    <property type="entry name" value="PI3/4_kinase_cat_sf"/>
</dbReference>
<keyword evidence="10 25" id="KW-0808">Transferase</keyword>
<dbReference type="GO" id="GO:1904262">
    <property type="term" value="P:negative regulation of TORC1 signaling"/>
    <property type="evidence" value="ECO:0007669"/>
    <property type="project" value="UniProtKB-ARBA"/>
</dbReference>
<evidence type="ECO:0000256" key="25">
    <source>
        <dbReference type="RuleBase" id="RU365027"/>
    </source>
</evidence>
<dbReference type="GO" id="GO:0004674">
    <property type="term" value="F:protein serine/threonine kinase activity"/>
    <property type="evidence" value="ECO:0007669"/>
    <property type="project" value="UniProtKB-KW"/>
</dbReference>
<dbReference type="PANTHER" id="PTHR37079:SF4">
    <property type="entry name" value="SERINE_THREONINE-PROTEIN KINASE ATM"/>
    <property type="match status" value="1"/>
</dbReference>
<keyword evidence="20" id="KW-0131">Cell cycle</keyword>
<evidence type="ECO:0000256" key="17">
    <source>
        <dbReference type="ARBA" id="ARBA00023140"/>
    </source>
</evidence>
<dbReference type="PROSITE" id="PS51189">
    <property type="entry name" value="FAT"/>
    <property type="match status" value="1"/>
</dbReference>
<sequence>MIQYPSLPRQRLPNTSRATSEGNSMIEAAEETVVRDETRVKTNTATAPAPHLPVPVAALNPRQLVPPLSLPASQSLPPEKERRRKETRLRSTWSCRHIRPHIWMGAGREGGSREAEQALEGERRTQGRTPLADRAHARFPQMSAVFGEASLGSGERACLASVGRRVHLQKEREIEKFKRLIQDPETVRHLDHHSDSKQGKYLNWDAVFRFLQKYIQKETEYLRTARQNVSASTQATRQKKMQEISSLVKDFIKCANKRAPRLKCQELLNYIMDTVKDSSSGAIYGADCSNILLKDILSVRKYWCEISQQQWLELFSVYCSLYLKPSQDINRVLVARIIQVVTKGCCSQTDGLNPKFLDFFSKAIHQARQEKSPAGLNHILAAFIIFLKTLSVNFRIRVCELGDEILPTLLYIWTQQRLNNSLKEVIIELFQLQIYIHHPKGAKTQDKGAYESRKWRSILHNLYDLLVNEISNIGSRGKYTSGSRNIAVKENLIELMADICHQVFNEDSRSLEISQSYTTTQRELTDYSVPCKKRKIELGWEVIKDHLQKSQNDFDIVPWLQIATQLISKYPASLPNCELSPLLMILYQLLPQQRRGERTPYVLRCLMEVALCQGKRSNLESSQKSDLLKIWIKIWSITFRGISSEQIQTENFGLLGAIIQGSLVEVDREFWKLFTGSACRPSCPAVCCLTLALTICVVPESVTIGIEKNICDVSRNSLKELIMKWLLFCQLEDDFEDSTELPPILCSNFPHLTLEKILVSLTMKNCKAAMNFFQSVPECEQHQKDTEEPSFSEAEDLFLQTTFDKMDFLTIVKEHTIEKHQSSVGFSVHQNLKESLDRYLLRLSEQLLNNYSSETSNSEMFVRCSSLLVGVLGCYCYLGVIAEEEAYKSELFQKAKSLMQYAGESITLFKNKTSEESRIVSLRNMIHLCTSCLHNCSKHSPNKIASGFFLRLLTSKLMNDIADICKSLAFIIKKPFDFGEVESLKEDTDENLTRMEDQSYTSLFNDSPASSVTDTNESGKSQITIGAMNPLAEEHLSKQDLLSLDMLKFLCMCVTTAQTNTVSFRAADIRRELLMLIDSSMLDPTRSLHLHMYLVLLKALPGEEYPLPMEDVAKLLKPLPNVCSSYHRDQDVCKTILNHVLHVVMNLCHRNMDDENTRDAQGQFLTVIGAFWHLTKEGKSTFSVRMALVKCLKTLLEADPYSKWSILNVKGKDLPVNEVFPQFLADNHHQVRMLAAESINRLFQHIKRGSSTLKALPLKLQQTAFENAYFKAQEGMRELSHRTENSETLDEICNRKATLLMMIAVVLYCSPVCEKQALFALCKSVKENGLEPHLVKKVLKTVSETFGYRCLEDFMASHLDYLVLEWLNLQDPEYSVSSFPFILLNYTNIEDFYRSCYKILIPPLVIRSHFDEVKLIANQIQEDWKSLLTGCFPKILVNILPYFAYEGTEDSGMAQQRETATKVYDMLKDENLLGKQIDHLFISNLPEIVVELLMTLHEPATSGASQSTDPCDFSGDLDPAPNPPHFPSHVIKATFAYISNCHKTKLKSILEILSKSPDSYQKILLAICEQAAETNNVYKRHRIIKIYHLFVSLLMNDIKSGLGGAWAFVLRDVIYTLIHYINQRPSRFMDVSLRSFSLCCDLLSRVCHTAVTYCKDALESHLHVIVGTLIPLVDDQMEVQEQVLDLLKFLVIDNKDNENLYITIKLLDPFPDHVVFKDLRITQQKIKYSGGPFSLLEEINHFLSVSAYDALPLTRLEGLKDLRRQLEQHKDQMLDLMRASQDNPQDGIMVKLVVSLLQLSKMAVNHTGEREVLEAVGSCLGEVGPIDFSTIAIQHSKDTSYTKALELFEDKELQWTFVVLTYLNNTLVEDCVKVRAAAVTCLKSILTTKTGHRFWDIYKATTDPMLIYLQPFRTSRKKFLEVLRLDKENPLEGLDDTSLWIPQSENHDIWLKTLTCAFLNSGGTKSEVLQLLKPMCEVKTDFCQTVLPYLIHDILLQDTDESWRNLLSTHIQGFFTSCFKHPSQTSRSTTPANLDSESEHFFRCHVDKKSQRTMLAVVDYMRRQKRPSSGTVFDDAFWLELNYLEVAKVAQSCAAHFTALLYAEIYADKKNLDDQEKRSLTFEEGSQSTTISSLSEKSKEETGISLQDLLLEIYRSIGEPDSLYGCGGGKMLQPLTRLRTYEHEAMWGKALVTYDLETTISSSTRQAGIIQALQNLGLCHILSIYLRGLDHENKEWCAELQELHYQVAWRNMQWDHCISVNKGVERTSYHELLYNALQSLRDREFSTFYESLKHARVKEVEELCKGSLESVYSLYPALSRLQTIGELENIGELFSRSVTDKQPSEVYMKWWKHSQLLKDSDFSFQEPIMALRTVILEILMEKEMENSQRECFKDILTKHLVELSVLARTFKNTQLPERAIFQIKQYNSASSGVSEWQLEEAQVFWAKKEQSLALSILKQMIKKLDASCTENDPNLKLIYTECLRVCGTWLAETCLENPAVIMQTYLEKAVEVAGNYDGESNDGLRNGKMKAFLSLARFSDTQYQRIENYMKSSEFENKQALLKRAKEEVGLLREHKIQTNRYTVKVQRELELDECALHALKEDRKRFLCKAVENYINCLLSGEGHDMWIFRLCSLWLENSGVSEVNGMMKANGMKIPSYKFLPLMYQLAARMGTKMMGGLGFHEVLNNLISRISMDHPHHTLFIILALANANKDEFLTKPEAARRSRITKNAPKQSSQLDEDRTEAANKIIRTIRSRRPQMVRSVEALCDAYIILANLDATQWRTQRKGINIPADQPIIKLKNLEDVVVPTMEIKVDPTGEYGNLVTIKSFKEQFRLAGGLNLPKIIDCVGSDGKERRQLVKGRDDLRQDAVMQQVFQMCNTLLQRNTETRKRKLTICTYKVVPLSQRSGVLEWCTGTVPIGEFLVNNENGAHKRYRPKDFSAIHCQKKMMDMQKKSFEEKYETFMEICQNFQPVFRYFCMEKFLDPAVWFEKRLAYTRSVATSSIVGYILGLGDRHVQNILINEQSAELVHIDLGVAFEQGKILPTPETVPFRLTRDIVDGMGITGVEGKTMEVMRNSKETLLTIVEVLLYDPLFDWTMNPLKALYLQQRPDDESELHSTLNADDQECKRNLSDIDQSFNKVAERVLMRLQEKLKGVEEGTVLSVGGQVNLLIQQAMDPKNLSRLFPGWKAWV</sequence>
<dbReference type="InterPro" id="IPR014009">
    <property type="entry name" value="PIK_FAT"/>
</dbReference>
<dbReference type="SMART" id="SM01343">
    <property type="entry name" value="FATC"/>
    <property type="match status" value="1"/>
</dbReference>
<evidence type="ECO:0000256" key="3">
    <source>
        <dbReference type="ARBA" id="ARBA00004300"/>
    </source>
</evidence>
<keyword evidence="9" id="KW-0597">Phosphoprotein</keyword>
<dbReference type="GO" id="GO:0005782">
    <property type="term" value="C:peroxisomal matrix"/>
    <property type="evidence" value="ECO:0007669"/>
    <property type="project" value="UniProtKB-SubCell"/>
</dbReference>
<evidence type="ECO:0000256" key="23">
    <source>
        <dbReference type="ARBA" id="ARBA00048977"/>
    </source>
</evidence>
<evidence type="ECO:0000256" key="8">
    <source>
        <dbReference type="ARBA" id="ARBA00022527"/>
    </source>
</evidence>
<keyword evidence="18" id="KW-0206">Cytoskeleton</keyword>
<feature type="compositionally biased region" description="Basic and acidic residues" evidence="26">
    <location>
        <begin position="110"/>
        <end position="128"/>
    </location>
</feature>
<reference evidence="30" key="1">
    <citation type="submission" date="2019-10" db="EMBL/GenBank/DDBJ databases">
        <title>The sequence and de novo assembly of the wild yak genome.</title>
        <authorList>
            <person name="Liu Y."/>
        </authorList>
    </citation>
    <scope>NUCLEOTIDE SEQUENCE [LARGE SCALE GENOMIC DNA]</scope>
    <source>
        <strain evidence="30">WY2019</strain>
    </source>
</reference>
<keyword evidence="14 25" id="KW-0067">ATP-binding</keyword>
<keyword evidence="19 25" id="KW-0539">Nucleus</keyword>
<dbReference type="GO" id="GO:0005813">
    <property type="term" value="C:centrosome"/>
    <property type="evidence" value="ECO:0007669"/>
    <property type="project" value="UniProtKB-SubCell"/>
</dbReference>
<dbReference type="Pfam" id="PF02259">
    <property type="entry name" value="FAT"/>
    <property type="match status" value="1"/>
</dbReference>
<keyword evidence="17" id="KW-0576">Peroxisome</keyword>
<dbReference type="FunFam" id="1.10.1070.11:FF:000011">
    <property type="entry name" value="Serine-protein kinase ATM"/>
    <property type="match status" value="1"/>
</dbReference>
<dbReference type="GO" id="GO:0003677">
    <property type="term" value="F:DNA binding"/>
    <property type="evidence" value="ECO:0007669"/>
    <property type="project" value="UniProtKB-KW"/>
</dbReference>
<comment type="catalytic activity">
    <reaction evidence="23">
        <text>L-seryl-[protein] + ATP = O-phospho-L-seryl-[protein] + ADP + H(+)</text>
        <dbReference type="Rhea" id="RHEA:17989"/>
        <dbReference type="Rhea" id="RHEA-COMP:9863"/>
        <dbReference type="Rhea" id="RHEA-COMP:11604"/>
        <dbReference type="ChEBI" id="CHEBI:15378"/>
        <dbReference type="ChEBI" id="CHEBI:29999"/>
        <dbReference type="ChEBI" id="CHEBI:30616"/>
        <dbReference type="ChEBI" id="CHEBI:83421"/>
        <dbReference type="ChEBI" id="CHEBI:456216"/>
        <dbReference type="EC" id="2.7.11.1"/>
    </reaction>
    <physiologicalReaction direction="left-to-right" evidence="23">
        <dbReference type="Rhea" id="RHEA:17990"/>
    </physiologicalReaction>
</comment>
<dbReference type="InterPro" id="IPR056802">
    <property type="entry name" value="ATR-like_M-HEAT"/>
</dbReference>
<dbReference type="InterPro" id="IPR038980">
    <property type="entry name" value="ATM_plant"/>
</dbReference>
<evidence type="ECO:0000256" key="18">
    <source>
        <dbReference type="ARBA" id="ARBA00023212"/>
    </source>
</evidence>
<evidence type="ECO:0000313" key="30">
    <source>
        <dbReference type="EMBL" id="MXQ90224.1"/>
    </source>
</evidence>
<gene>
    <name evidence="30" type="ORF">E5288_WYG001981</name>
</gene>
<evidence type="ECO:0000256" key="14">
    <source>
        <dbReference type="ARBA" id="ARBA00022840"/>
    </source>
</evidence>
<feature type="domain" description="FAT" evidence="28">
    <location>
        <begin position="2085"/>
        <end position="2711"/>
    </location>
</feature>
<evidence type="ECO:0000256" key="9">
    <source>
        <dbReference type="ARBA" id="ARBA00022553"/>
    </source>
</evidence>
<feature type="compositionally biased region" description="Low complexity" evidence="26">
    <location>
        <begin position="44"/>
        <end position="54"/>
    </location>
</feature>
<evidence type="ECO:0000256" key="6">
    <source>
        <dbReference type="ARBA" id="ARBA00012513"/>
    </source>
</evidence>
<evidence type="ECO:0000256" key="13">
    <source>
        <dbReference type="ARBA" id="ARBA00022777"/>
    </source>
</evidence>
<dbReference type="GO" id="GO:0005524">
    <property type="term" value="F:ATP binding"/>
    <property type="evidence" value="ECO:0007669"/>
    <property type="project" value="UniProtKB-KW"/>
</dbReference>
<keyword evidence="8 25" id="KW-0723">Serine/threonine-protein kinase</keyword>
<evidence type="ECO:0000256" key="11">
    <source>
        <dbReference type="ARBA" id="ARBA00022741"/>
    </source>
</evidence>
<dbReference type="InterPro" id="IPR044107">
    <property type="entry name" value="PIKKc_ATM"/>
</dbReference>
<comment type="similarity">
    <text evidence="5 25">Belongs to the PI3/PI4-kinase family. ATM subfamily.</text>
</comment>
<dbReference type="Pfam" id="PF25030">
    <property type="entry name" value="M-HEAT_ATR"/>
    <property type="match status" value="1"/>
</dbReference>
<keyword evidence="7" id="KW-0963">Cytoplasm</keyword>
<dbReference type="InterPro" id="IPR021668">
    <property type="entry name" value="TAN"/>
</dbReference>
<dbReference type="InterPro" id="IPR011009">
    <property type="entry name" value="Kinase-like_dom_sf"/>
</dbReference>
<dbReference type="GO" id="GO:0010557">
    <property type="term" value="P:positive regulation of macromolecule biosynthetic process"/>
    <property type="evidence" value="ECO:0007669"/>
    <property type="project" value="UniProtKB-ARBA"/>
</dbReference>
<dbReference type="SUPFAM" id="SSF48371">
    <property type="entry name" value="ARM repeat"/>
    <property type="match status" value="1"/>
</dbReference>
<dbReference type="GO" id="GO:0005654">
    <property type="term" value="C:nucleoplasm"/>
    <property type="evidence" value="ECO:0007669"/>
    <property type="project" value="UniProtKB-ARBA"/>
</dbReference>
<evidence type="ECO:0000256" key="4">
    <source>
        <dbReference type="ARBA" id="ARBA00004541"/>
    </source>
</evidence>
<dbReference type="InterPro" id="IPR016024">
    <property type="entry name" value="ARM-type_fold"/>
</dbReference>
<evidence type="ECO:0000256" key="20">
    <source>
        <dbReference type="ARBA" id="ARBA00023306"/>
    </source>
</evidence>
<dbReference type="GO" id="GO:0010468">
    <property type="term" value="P:regulation of gene expression"/>
    <property type="evidence" value="ECO:0007669"/>
    <property type="project" value="UniProtKB-ARBA"/>
</dbReference>
<feature type="domain" description="PI3K/PI4K catalytic" evidence="27">
    <location>
        <begin position="2831"/>
        <end position="3137"/>
    </location>
</feature>
<evidence type="ECO:0000256" key="10">
    <source>
        <dbReference type="ARBA" id="ARBA00022679"/>
    </source>
</evidence>
<evidence type="ECO:0000259" key="27">
    <source>
        <dbReference type="PROSITE" id="PS50290"/>
    </source>
</evidence>
<evidence type="ECO:0000256" key="19">
    <source>
        <dbReference type="ARBA" id="ARBA00023242"/>
    </source>
</evidence>
<dbReference type="InterPro" id="IPR000403">
    <property type="entry name" value="PI3/4_kinase_cat_dom"/>
</dbReference>
<dbReference type="InterPro" id="IPR018936">
    <property type="entry name" value="PI3/4_kinase_CS"/>
</dbReference>
<dbReference type="SMART" id="SM00146">
    <property type="entry name" value="PI3Kc"/>
    <property type="match status" value="1"/>
</dbReference>
<dbReference type="Gene3D" id="1.10.1070.11">
    <property type="entry name" value="Phosphatidylinositol 3-/4-kinase, catalytic domain"/>
    <property type="match status" value="1"/>
</dbReference>
<dbReference type="GO" id="GO:0007127">
    <property type="term" value="P:meiosis I"/>
    <property type="evidence" value="ECO:0007669"/>
    <property type="project" value="UniProtKB-ARBA"/>
</dbReference>
<dbReference type="PANTHER" id="PTHR37079">
    <property type="entry name" value="SERINE/THREONINE-PROTEIN KINASE ATM"/>
    <property type="match status" value="1"/>
</dbReference>
<name>A0A6B0RQD6_9CETA</name>
<comment type="subcellular location">
    <subcellularLocation>
        <location evidence="3">Cytoplasm</location>
        <location evidence="3">Cytoskeleton</location>
        <location evidence="3">Microtubule organizing center</location>
        <location evidence="3">Centrosome</location>
    </subcellularLocation>
    <subcellularLocation>
        <location evidence="4 25">Cytoplasmic vesicle</location>
    </subcellularLocation>
    <subcellularLocation>
        <location evidence="1 25">Nucleus</location>
    </subcellularLocation>
    <subcellularLocation>
        <location evidence="2">Peroxisome matrix</location>
    </subcellularLocation>
</comment>
<dbReference type="PROSITE" id="PS50290">
    <property type="entry name" value="PI3_4_KINASE_3"/>
    <property type="match status" value="1"/>
</dbReference>
<feature type="region of interest" description="Disordered" evidence="26">
    <location>
        <begin position="2724"/>
        <end position="2744"/>
    </location>
</feature>
<dbReference type="GO" id="GO:0031410">
    <property type="term" value="C:cytoplasmic vesicle"/>
    <property type="evidence" value="ECO:0007669"/>
    <property type="project" value="UniProtKB-SubCell"/>
</dbReference>
<comment type="catalytic activity">
    <reaction evidence="22 25">
        <text>L-threonyl-[protein] + ATP = O-phospho-L-threonyl-[protein] + ADP + H(+)</text>
        <dbReference type="Rhea" id="RHEA:46608"/>
        <dbReference type="Rhea" id="RHEA-COMP:11060"/>
        <dbReference type="Rhea" id="RHEA-COMP:11605"/>
        <dbReference type="ChEBI" id="CHEBI:15378"/>
        <dbReference type="ChEBI" id="CHEBI:30013"/>
        <dbReference type="ChEBI" id="CHEBI:30616"/>
        <dbReference type="ChEBI" id="CHEBI:61977"/>
        <dbReference type="ChEBI" id="CHEBI:456216"/>
        <dbReference type="EC" id="2.7.11.1"/>
    </reaction>
</comment>
<protein>
    <recommendedName>
        <fullName evidence="24 25">Serine-protein kinase ATM</fullName>
        <ecNumber evidence="6 25">2.7.11.1</ecNumber>
    </recommendedName>
</protein>
<keyword evidence="13 25" id="KW-0418">Kinase</keyword>
<dbReference type="GO" id="GO:0000724">
    <property type="term" value="P:double-strand break repair via homologous recombination"/>
    <property type="evidence" value="ECO:0007669"/>
    <property type="project" value="UniProtKB-ARBA"/>
</dbReference>
<evidence type="ECO:0000256" key="22">
    <source>
        <dbReference type="ARBA" id="ARBA00047899"/>
    </source>
</evidence>
<dbReference type="GO" id="GO:0010212">
    <property type="term" value="P:response to ionizing radiation"/>
    <property type="evidence" value="ECO:0007669"/>
    <property type="project" value="UniProtKB-ARBA"/>
</dbReference>
<proteinExistence type="inferred from homology"/>
<feature type="region of interest" description="Disordered" evidence="26">
    <location>
        <begin position="66"/>
        <end position="90"/>
    </location>
</feature>
<evidence type="ECO:0000256" key="26">
    <source>
        <dbReference type="SAM" id="MobiDB-lite"/>
    </source>
</evidence>
<dbReference type="PROSITE" id="PS51190">
    <property type="entry name" value="FATC"/>
    <property type="match status" value="1"/>
</dbReference>
<dbReference type="PROSITE" id="PS00915">
    <property type="entry name" value="PI3_4_KINASE_1"/>
    <property type="match status" value="1"/>
</dbReference>
<dbReference type="GO" id="GO:0010506">
    <property type="term" value="P:regulation of autophagy"/>
    <property type="evidence" value="ECO:0007669"/>
    <property type="project" value="UniProtKB-ARBA"/>
</dbReference>
<evidence type="ECO:0000256" key="21">
    <source>
        <dbReference type="ARBA" id="ARBA00023329"/>
    </source>
</evidence>
<keyword evidence="11 25" id="KW-0547">Nucleotide-binding</keyword>
<dbReference type="Pfam" id="PF00454">
    <property type="entry name" value="PI3_PI4_kinase"/>
    <property type="match status" value="1"/>
</dbReference>
<evidence type="ECO:0000256" key="7">
    <source>
        <dbReference type="ARBA" id="ARBA00022490"/>
    </source>
</evidence>
<dbReference type="Pfam" id="PF02260">
    <property type="entry name" value="FATC"/>
    <property type="match status" value="1"/>
</dbReference>
<dbReference type="Pfam" id="PF11640">
    <property type="entry name" value="TAN"/>
    <property type="match status" value="1"/>
</dbReference>
<dbReference type="PROSITE" id="PS00916">
    <property type="entry name" value="PI3_4_KINASE_2"/>
    <property type="match status" value="1"/>
</dbReference>
<evidence type="ECO:0000259" key="28">
    <source>
        <dbReference type="PROSITE" id="PS51189"/>
    </source>
</evidence>
<evidence type="ECO:0000259" key="29">
    <source>
        <dbReference type="PROSITE" id="PS51190"/>
    </source>
</evidence>
<accession>A0A6B0RQD6</accession>
<evidence type="ECO:0000256" key="12">
    <source>
        <dbReference type="ARBA" id="ARBA00022763"/>
    </source>
</evidence>
<dbReference type="GO" id="GO:0032210">
    <property type="term" value="P:regulation of telomere maintenance via telomerase"/>
    <property type="evidence" value="ECO:0007669"/>
    <property type="project" value="UniProtKB-ARBA"/>
</dbReference>
<evidence type="ECO:0000256" key="24">
    <source>
        <dbReference type="ARBA" id="ARBA00067340"/>
    </source>
</evidence>
<evidence type="ECO:0000256" key="16">
    <source>
        <dbReference type="ARBA" id="ARBA00023125"/>
    </source>
</evidence>
<keyword evidence="21 25" id="KW-0968">Cytoplasmic vesicle</keyword>
<feature type="region of interest" description="Disordered" evidence="26">
    <location>
        <begin position="105"/>
        <end position="128"/>
    </location>
</feature>
<dbReference type="InterPro" id="IPR003152">
    <property type="entry name" value="FATC_dom"/>
</dbReference>
<evidence type="ECO:0000313" key="31">
    <source>
        <dbReference type="Proteomes" id="UP000322234"/>
    </source>
</evidence>
<comment type="caution">
    <text evidence="30">The sequence shown here is derived from an EMBL/GenBank/DDBJ whole genome shotgun (WGS) entry which is preliminary data.</text>
</comment>
<feature type="compositionally biased region" description="Polar residues" evidence="26">
    <location>
        <begin position="12"/>
        <end position="23"/>
    </location>
</feature>
<dbReference type="EMBL" id="VBQZ03000062">
    <property type="protein sequence ID" value="MXQ90224.1"/>
    <property type="molecule type" value="Genomic_DNA"/>
</dbReference>
<dbReference type="Gene3D" id="3.30.1010.10">
    <property type="entry name" value="Phosphatidylinositol 3-kinase Catalytic Subunit, Chain A, domain 4"/>
    <property type="match status" value="1"/>
</dbReference>
<dbReference type="GO" id="GO:1901701">
    <property type="term" value="P:cellular response to oxygen-containing compound"/>
    <property type="evidence" value="ECO:0007669"/>
    <property type="project" value="UniProtKB-ARBA"/>
</dbReference>
<dbReference type="FunFam" id="3.30.1010.10:FF:000015">
    <property type="entry name" value="Serine-protein kinase ATM"/>
    <property type="match status" value="1"/>
</dbReference>
<dbReference type="GO" id="GO:1904358">
    <property type="term" value="P:positive regulation of telomere maintenance via telomere lengthening"/>
    <property type="evidence" value="ECO:0007669"/>
    <property type="project" value="UniProtKB-ARBA"/>
</dbReference>
<feature type="domain" description="FATC" evidence="29">
    <location>
        <begin position="3162"/>
        <end position="3194"/>
    </location>
</feature>
<keyword evidence="15" id="KW-0007">Acetylation</keyword>
<keyword evidence="31" id="KW-1185">Reference proteome</keyword>
<organism evidence="30 31">
    <name type="scientific">Bos mutus</name>
    <name type="common">wild yak</name>
    <dbReference type="NCBI Taxonomy" id="72004"/>
    <lineage>
        <taxon>Eukaryota</taxon>
        <taxon>Metazoa</taxon>
        <taxon>Chordata</taxon>
        <taxon>Craniata</taxon>
        <taxon>Vertebrata</taxon>
        <taxon>Euteleostomi</taxon>
        <taxon>Mammalia</taxon>
        <taxon>Eutheria</taxon>
        <taxon>Laurasiatheria</taxon>
        <taxon>Artiodactyla</taxon>
        <taxon>Ruminantia</taxon>
        <taxon>Pecora</taxon>
        <taxon>Bovidae</taxon>
        <taxon>Bovinae</taxon>
        <taxon>Bos</taxon>
    </lineage>
</organism>
<feature type="compositionally biased region" description="Low complexity" evidence="26">
    <location>
        <begin position="66"/>
        <end position="77"/>
    </location>
</feature>
<dbReference type="EC" id="2.7.11.1" evidence="6 25"/>
<feature type="region of interest" description="Disordered" evidence="26">
    <location>
        <begin position="1"/>
        <end position="54"/>
    </location>
</feature>
<evidence type="ECO:0000256" key="2">
    <source>
        <dbReference type="ARBA" id="ARBA00004253"/>
    </source>
</evidence>
<dbReference type="SUPFAM" id="SSF56112">
    <property type="entry name" value="Protein kinase-like (PK-like)"/>
    <property type="match status" value="1"/>
</dbReference>
<evidence type="ECO:0000256" key="1">
    <source>
        <dbReference type="ARBA" id="ARBA00004123"/>
    </source>
</evidence>
<evidence type="ECO:0000256" key="5">
    <source>
        <dbReference type="ARBA" id="ARBA00010769"/>
    </source>
</evidence>
<dbReference type="InterPro" id="IPR003151">
    <property type="entry name" value="PIK-rel_kinase_FAT"/>
</dbReference>
<dbReference type="GO" id="GO:0000077">
    <property type="term" value="P:DNA damage checkpoint signaling"/>
    <property type="evidence" value="ECO:0007669"/>
    <property type="project" value="UniProtKB-ARBA"/>
</dbReference>
<keyword evidence="12 25" id="KW-0227">DNA damage</keyword>
<dbReference type="GO" id="GO:0043065">
    <property type="term" value="P:positive regulation of apoptotic process"/>
    <property type="evidence" value="ECO:0007669"/>
    <property type="project" value="UniProtKB-ARBA"/>
</dbReference>
<dbReference type="Proteomes" id="UP000322234">
    <property type="component" value="Unassembled WGS sequence"/>
</dbReference>
<dbReference type="CDD" id="cd05171">
    <property type="entry name" value="PIKKc_ATM"/>
    <property type="match status" value="1"/>
</dbReference>
<keyword evidence="16" id="KW-0238">DNA-binding</keyword>